<reference evidence="1 2" key="1">
    <citation type="submission" date="2018-06" db="EMBL/GenBank/DDBJ databases">
        <title>Pedobacter endophyticus sp. nov., an endophytic bacterium isolated from a leaf of Triticum aestivum.</title>
        <authorList>
            <person name="Zhang L."/>
        </authorList>
    </citation>
    <scope>NUCLEOTIDE SEQUENCE [LARGE SCALE GENOMIC DNA]</scope>
    <source>
        <strain evidence="1 2">CM134L-2</strain>
    </source>
</reference>
<comment type="caution">
    <text evidence="1">The sequence shown here is derived from an EMBL/GenBank/DDBJ whole genome shotgun (WGS) entry which is preliminary data.</text>
</comment>
<evidence type="ECO:0008006" key="3">
    <source>
        <dbReference type="Google" id="ProtNLM"/>
    </source>
</evidence>
<proteinExistence type="predicted"/>
<dbReference type="PROSITE" id="PS51257">
    <property type="entry name" value="PROKAR_LIPOPROTEIN"/>
    <property type="match status" value="1"/>
</dbReference>
<keyword evidence="2" id="KW-1185">Reference proteome</keyword>
<gene>
    <name evidence="1" type="ORF">DPV69_03940</name>
</gene>
<evidence type="ECO:0000313" key="1">
    <source>
        <dbReference type="EMBL" id="RWU10497.1"/>
    </source>
</evidence>
<accession>A0A3S3PVP0</accession>
<sequence>MNAKCFCCILIVFIFLAGCRTREVSYRRDKIIKKFKHYKIYLNNRDLIDLDTFYLDKDNVARVIANNQSYRLSIFQKNKKNRFYSLDEVIKSFEKELDTSDSLINIIDGIFIEPLKQKSIKFEQDVVKAVVFIKKEEVWKHLPHAKSGIVLITIKD</sequence>
<dbReference type="AlphaFoldDB" id="A0A3S3PVP0"/>
<dbReference type="Proteomes" id="UP000284120">
    <property type="component" value="Unassembled WGS sequence"/>
</dbReference>
<dbReference type="EMBL" id="SAYW01000001">
    <property type="protein sequence ID" value="RWU10497.1"/>
    <property type="molecule type" value="Genomic_DNA"/>
</dbReference>
<organism evidence="1 2">
    <name type="scientific">Pedobacter chitinilyticus</name>
    <dbReference type="NCBI Taxonomy" id="2233776"/>
    <lineage>
        <taxon>Bacteria</taxon>
        <taxon>Pseudomonadati</taxon>
        <taxon>Bacteroidota</taxon>
        <taxon>Sphingobacteriia</taxon>
        <taxon>Sphingobacteriales</taxon>
        <taxon>Sphingobacteriaceae</taxon>
        <taxon>Pedobacter</taxon>
    </lineage>
</organism>
<dbReference type="RefSeq" id="WP_113645991.1">
    <property type="nucleotide sequence ID" value="NZ_QMHN01000001.1"/>
</dbReference>
<evidence type="ECO:0000313" key="2">
    <source>
        <dbReference type="Proteomes" id="UP000284120"/>
    </source>
</evidence>
<protein>
    <recommendedName>
        <fullName evidence="3">Lipoprotein</fullName>
    </recommendedName>
</protein>
<name>A0A3S3PVP0_9SPHI</name>